<evidence type="ECO:0000313" key="2">
    <source>
        <dbReference type="Proteomes" id="UP000499080"/>
    </source>
</evidence>
<proteinExistence type="predicted"/>
<comment type="caution">
    <text evidence="1">The sequence shown here is derived from an EMBL/GenBank/DDBJ whole genome shotgun (WGS) entry which is preliminary data.</text>
</comment>
<name>A0A4Y2CZF7_ARAVE</name>
<reference evidence="1 2" key="1">
    <citation type="journal article" date="2019" name="Sci. Rep.">
        <title>Orb-weaving spider Araneus ventricosus genome elucidates the spidroin gene catalogue.</title>
        <authorList>
            <person name="Kono N."/>
            <person name="Nakamura H."/>
            <person name="Ohtoshi R."/>
            <person name="Moran D.A.P."/>
            <person name="Shinohara A."/>
            <person name="Yoshida Y."/>
            <person name="Fujiwara M."/>
            <person name="Mori M."/>
            <person name="Tomita M."/>
            <person name="Arakawa K."/>
        </authorList>
    </citation>
    <scope>NUCLEOTIDE SEQUENCE [LARGE SCALE GENOMIC DNA]</scope>
</reference>
<evidence type="ECO:0000313" key="1">
    <source>
        <dbReference type="EMBL" id="GBM09266.1"/>
    </source>
</evidence>
<dbReference type="AlphaFoldDB" id="A0A4Y2CZF7"/>
<gene>
    <name evidence="1" type="ORF">AVEN_59242_1</name>
</gene>
<keyword evidence="2" id="KW-1185">Reference proteome</keyword>
<dbReference type="Proteomes" id="UP000499080">
    <property type="component" value="Unassembled WGS sequence"/>
</dbReference>
<sequence length="165" mass="18873">MYTPPCFHRTPQRTKKLFLILVNSHRLIDKSQNGRTNFCRAPPSPCVALSQSADPLPKISPTDSGWMNGFPPPPRQPRQRFFFLPSLHSSFPAAPFLKNAIFRLFDSSFPTSHAIFHPGRRNTLECSIKTKLTLQTARPDHRLCPRDKTLMHRRNNLASPQQTTK</sequence>
<dbReference type="EMBL" id="BGPR01000267">
    <property type="protein sequence ID" value="GBM09266.1"/>
    <property type="molecule type" value="Genomic_DNA"/>
</dbReference>
<protein>
    <submittedName>
        <fullName evidence="1">Uncharacterized protein</fullName>
    </submittedName>
</protein>
<organism evidence="1 2">
    <name type="scientific">Araneus ventricosus</name>
    <name type="common">Orbweaver spider</name>
    <name type="synonym">Epeira ventricosa</name>
    <dbReference type="NCBI Taxonomy" id="182803"/>
    <lineage>
        <taxon>Eukaryota</taxon>
        <taxon>Metazoa</taxon>
        <taxon>Ecdysozoa</taxon>
        <taxon>Arthropoda</taxon>
        <taxon>Chelicerata</taxon>
        <taxon>Arachnida</taxon>
        <taxon>Araneae</taxon>
        <taxon>Araneomorphae</taxon>
        <taxon>Entelegynae</taxon>
        <taxon>Araneoidea</taxon>
        <taxon>Araneidae</taxon>
        <taxon>Araneus</taxon>
    </lineage>
</organism>
<accession>A0A4Y2CZF7</accession>